<feature type="active site" description="Charge relay system; for autoendoproteolytic cleavage activity" evidence="12">
    <location>
        <position position="245"/>
    </location>
</feature>
<dbReference type="GO" id="GO:0004609">
    <property type="term" value="F:phosphatidylserine decarboxylase activity"/>
    <property type="evidence" value="ECO:0007669"/>
    <property type="project" value="UniProtKB-UniRule"/>
</dbReference>
<organism evidence="14 16">
    <name type="scientific">Caulochytrium protostelioides</name>
    <dbReference type="NCBI Taxonomy" id="1555241"/>
    <lineage>
        <taxon>Eukaryota</taxon>
        <taxon>Fungi</taxon>
        <taxon>Fungi incertae sedis</taxon>
        <taxon>Chytridiomycota</taxon>
        <taxon>Chytridiomycota incertae sedis</taxon>
        <taxon>Chytridiomycetes</taxon>
        <taxon>Caulochytriales</taxon>
        <taxon>Caulochytriaceae</taxon>
        <taxon>Caulochytrium</taxon>
    </lineage>
</organism>
<dbReference type="EMBL" id="ML014194">
    <property type="protein sequence ID" value="RKP00871.1"/>
    <property type="molecule type" value="Genomic_DNA"/>
</dbReference>
<evidence type="ECO:0000256" key="7">
    <source>
        <dbReference type="ARBA" id="ARBA00023136"/>
    </source>
</evidence>
<comment type="subcellular location">
    <molecule>Phosphatidylserine decarboxylase 1 alpha chain</molecule>
    <subcellularLocation>
        <location evidence="12">Mitochondrion inner membrane</location>
        <topology evidence="12">Peripheral membrane protein</topology>
        <orientation evidence="12">Intermembrane side</orientation>
    </subcellularLocation>
    <text evidence="12">Anchored to the mitochondrial inner membrane through its interaction with the integral membrane beta chain.</text>
</comment>
<dbReference type="InterPro" id="IPR003817">
    <property type="entry name" value="PS_Dcarbxylase"/>
</dbReference>
<dbReference type="GO" id="GO:0005743">
    <property type="term" value="C:mitochondrial inner membrane"/>
    <property type="evidence" value="ECO:0007669"/>
    <property type="project" value="UniProtKB-SubCell"/>
</dbReference>
<evidence type="ECO:0000256" key="1">
    <source>
        <dbReference type="ARBA" id="ARBA00005189"/>
    </source>
</evidence>
<dbReference type="GO" id="GO:0016540">
    <property type="term" value="P:protein autoprocessing"/>
    <property type="evidence" value="ECO:0007669"/>
    <property type="project" value="UniProtKB-UniRule"/>
</dbReference>
<evidence type="ECO:0000256" key="5">
    <source>
        <dbReference type="ARBA" id="ARBA00022989"/>
    </source>
</evidence>
<evidence type="ECO:0000313" key="15">
    <source>
        <dbReference type="Proteomes" id="UP000268535"/>
    </source>
</evidence>
<accession>A0A4P9X7F3</accession>
<keyword evidence="10 12" id="KW-1208">Phospholipid metabolism</keyword>
<comment type="similarity">
    <text evidence="12">Belongs to the phosphatidylserine decarboxylase family. PSD-B subfamily. Eukaryotic type I sub-subfamily.</text>
</comment>
<feature type="chain" id="PRO_5034973088" description="Phosphatidylserine decarboxylase 1 alpha chain" evidence="12">
    <location>
        <begin position="363"/>
        <end position="397"/>
    </location>
</feature>
<feature type="chain" id="PRO_5034973089" description="Phosphatidylserine decarboxylase 1 beta chain" evidence="12">
    <location>
        <begin position="1"/>
        <end position="362"/>
    </location>
</feature>
<dbReference type="EC" id="4.1.1.65" evidence="12"/>
<keyword evidence="7 12" id="KW-0472">Membrane</keyword>
<evidence type="ECO:0000256" key="10">
    <source>
        <dbReference type="ARBA" id="ARBA00023264"/>
    </source>
</evidence>
<comment type="PTM">
    <text evidence="12">Is synthesized initially as an inactive proenzyme. Formation of the active enzyme involves a self-maturation process in which the active site pyruvoyl group is generated from an internal serine residue via an autocatalytic post-translational modification. Two non-identical subunits are generated from the proenzyme in this reaction, and the pyruvate is formed at the N-terminus of the alpha chain, which is derived from the carboxyl end of the proenzyme. The autoendoproteolytic cleavage occurs by a canonical serine protease mechanism, in which the side chain hydroxyl group of the serine supplies its oxygen atom to form the C-terminus of the beta chain, while the remainder of the serine residue undergoes an oxidative deamination to produce ammonia and the pyruvoyl prosthetic group on the alpha chain. During this reaction, the Ser that is part of the protease active site of the proenzyme becomes the pyruvoyl prosthetic group, which constitutes an essential element of the active site of the mature decarboxylase.</text>
</comment>
<evidence type="ECO:0000256" key="2">
    <source>
        <dbReference type="ARBA" id="ARBA00022516"/>
    </source>
</evidence>
<keyword evidence="16" id="KW-1185">Reference proteome</keyword>
<keyword evidence="3 12" id="KW-0812">Transmembrane</keyword>
<dbReference type="Proteomes" id="UP000274922">
    <property type="component" value="Unassembled WGS sequence"/>
</dbReference>
<keyword evidence="11 12" id="KW-0670">Pyruvate</keyword>
<feature type="site" description="Cleavage (non-hydrolytic); by autocatalysis" evidence="12">
    <location>
        <begin position="362"/>
        <end position="363"/>
    </location>
</feature>
<dbReference type="PANTHER" id="PTHR10067:SF6">
    <property type="entry name" value="PHOSPHATIDYLSERINE DECARBOXYLASE PROENZYME, MITOCHONDRIAL"/>
    <property type="match status" value="1"/>
</dbReference>
<evidence type="ECO:0000256" key="12">
    <source>
        <dbReference type="HAMAP-Rule" id="MF_03208"/>
    </source>
</evidence>
<dbReference type="GO" id="GO:0006646">
    <property type="term" value="P:phosphatidylethanolamine biosynthetic process"/>
    <property type="evidence" value="ECO:0007669"/>
    <property type="project" value="UniProtKB-UniRule"/>
</dbReference>
<dbReference type="Pfam" id="PF02666">
    <property type="entry name" value="PS_Dcarbxylase"/>
    <property type="match status" value="2"/>
</dbReference>
<comment type="catalytic activity">
    <reaction evidence="12">
        <text>a 1,2-diacyl-sn-glycero-3-phospho-L-serine + H(+) = a 1,2-diacyl-sn-glycero-3-phosphoethanolamine + CO2</text>
        <dbReference type="Rhea" id="RHEA:20828"/>
        <dbReference type="ChEBI" id="CHEBI:15378"/>
        <dbReference type="ChEBI" id="CHEBI:16526"/>
        <dbReference type="ChEBI" id="CHEBI:57262"/>
        <dbReference type="ChEBI" id="CHEBI:64612"/>
        <dbReference type="EC" id="4.1.1.65"/>
    </reaction>
</comment>
<evidence type="ECO:0000256" key="11">
    <source>
        <dbReference type="ARBA" id="ARBA00023317"/>
    </source>
</evidence>
<dbReference type="OrthoDB" id="4330at2759"/>
<feature type="active site" description="Schiff-base intermediate with substrate; via pyruvic acid; for decarboxylase activity" evidence="12">
    <location>
        <position position="363"/>
    </location>
</feature>
<keyword evidence="9 12" id="KW-0456">Lyase</keyword>
<dbReference type="Proteomes" id="UP000268535">
    <property type="component" value="Unassembled WGS sequence"/>
</dbReference>
<evidence type="ECO:0000256" key="8">
    <source>
        <dbReference type="ARBA" id="ARBA00023209"/>
    </source>
</evidence>
<reference evidence="15 16" key="1">
    <citation type="journal article" date="2018" name="Nat. Microbiol.">
        <title>Leveraging single-cell genomics to expand the fungal tree of life.</title>
        <authorList>
            <person name="Ahrendt S.R."/>
            <person name="Quandt C.A."/>
            <person name="Ciobanu D."/>
            <person name="Clum A."/>
            <person name="Salamov A."/>
            <person name="Andreopoulos B."/>
            <person name="Cheng J.F."/>
            <person name="Woyke T."/>
            <person name="Pelin A."/>
            <person name="Henrissat B."/>
            <person name="Reynolds N.K."/>
            <person name="Benny G.L."/>
            <person name="Smith M.E."/>
            <person name="James T.Y."/>
            <person name="Grigoriev I.V."/>
        </authorList>
    </citation>
    <scope>NUCLEOTIDE SEQUENCE [LARGE SCALE GENOMIC DNA]</scope>
    <source>
        <strain evidence="15 16">ATCC 52028</strain>
    </source>
</reference>
<evidence type="ECO:0000256" key="4">
    <source>
        <dbReference type="ARBA" id="ARBA00022793"/>
    </source>
</evidence>
<evidence type="ECO:0000256" key="6">
    <source>
        <dbReference type="ARBA" id="ARBA00023098"/>
    </source>
</evidence>
<gene>
    <name evidence="12" type="primary">PSD1</name>
    <name evidence="13" type="ORF">CAUPRSCDRAFT_6947</name>
    <name evidence="14" type="ORF">CXG81DRAFT_12693</name>
</gene>
<proteinExistence type="inferred from homology"/>
<comment type="subcellular location">
    <molecule>Phosphatidylserine decarboxylase 1 beta chain</molecule>
    <subcellularLocation>
        <location evidence="12">Mitochondrion inner membrane</location>
        <topology evidence="12">Single-pass membrane protein</topology>
        <orientation evidence="12">Intermembrane side</orientation>
    </subcellularLocation>
</comment>
<dbReference type="EMBL" id="ML009394">
    <property type="protein sequence ID" value="RKO97137.1"/>
    <property type="molecule type" value="Genomic_DNA"/>
</dbReference>
<name>A0A4P9X7F3_9FUNG</name>
<comment type="cofactor">
    <cofactor evidence="12">
        <name>pyruvate</name>
        <dbReference type="ChEBI" id="CHEBI:15361"/>
    </cofactor>
    <text evidence="12">Binds 1 pyruvoyl group covalently per subunit.</text>
</comment>
<comment type="function">
    <text evidence="12">Catalyzes the formation of phosphatidylethanolamine (PtdEtn) from phosphatidylserine (PtdSer). Plays a central role in phospholipid metabolism and in the interorganelle trafficking of phosphatidylserine.</text>
</comment>
<dbReference type="PANTHER" id="PTHR10067">
    <property type="entry name" value="PHOSPHATIDYLSERINE DECARBOXYLASE"/>
    <property type="match status" value="1"/>
</dbReference>
<keyword evidence="6 12" id="KW-0443">Lipid metabolism</keyword>
<sequence length="397" mass="43761">MKASEASTSDKDVRVAGPWQVHFYAGLPLKTVSRLWGQMNELTLPVWSRETLFRLYARAFGCNLDEMANPDLRSYPNLATFFYRELRPGVRPIDPRAAVVSPADGEVLNFGVIQSGEVEQVKGMVYSIDAFLGTPAALLDKAMGIAEGSSDAVVRAPDASASPDVVSEDAFASINSVKYSLDRILGESNAPQTAAVAKPPRLGWTQWAKSFFTSYKSYGGHVVSPGSKLYFAVVYLAPGDYHRFHSPTDWVVEQRRHFAGELFSVHPKAVSLIKNLFVLNERVALLGSWRYGFFSMVPVGATNVGSIRIDFDEGLRTNVAHRHHRAHQAQIARLKPGQYEQRIYEKGIPVATGQEMGGFMLGSTVVLMFEGPSNMVFDIKKGQKIQMGQSLARLPDA</sequence>
<evidence type="ECO:0000313" key="14">
    <source>
        <dbReference type="EMBL" id="RKP00871.1"/>
    </source>
</evidence>
<keyword evidence="4 12" id="KW-0210">Decarboxylase</keyword>
<feature type="topological domain" description="Mitochondrial matrix" evidence="12">
    <location>
        <begin position="1"/>
        <end position="18"/>
    </location>
</feature>
<evidence type="ECO:0000256" key="9">
    <source>
        <dbReference type="ARBA" id="ARBA00023239"/>
    </source>
</evidence>
<keyword evidence="12" id="KW-0496">Mitochondrion</keyword>
<keyword evidence="2 12" id="KW-0444">Lipid biosynthesis</keyword>
<reference evidence="13" key="3">
    <citation type="submission" date="2018-08" db="EMBL/GenBank/DDBJ databases">
        <title>Leveraging single-cell genomics to expand the Fungal Tree of Life.</title>
        <authorList>
            <consortium name="DOE Joint Genome Institute"/>
            <person name="Ahrendt S.R."/>
            <person name="Quandt C.A."/>
            <person name="Ciobanu D."/>
            <person name="Clum A."/>
            <person name="Salamov A."/>
            <person name="Andreopoulos B."/>
            <person name="Cheng J.-F."/>
            <person name="Woyke T."/>
            <person name="Pelin A."/>
            <person name="Henrissat B."/>
            <person name="Reynolds N."/>
            <person name="Benny G.L."/>
            <person name="Smith M.E."/>
            <person name="James T.Y."/>
            <person name="Grigoriev I.V."/>
        </authorList>
    </citation>
    <scope>NUCLEOTIDE SEQUENCE</scope>
    <source>
        <strain evidence="13">ATCC 52028</strain>
    </source>
</reference>
<evidence type="ECO:0000313" key="16">
    <source>
        <dbReference type="Proteomes" id="UP000274922"/>
    </source>
</evidence>
<comment type="pathway">
    <text evidence="12">Phospholipid metabolism; phosphatidylethanolamine biosynthesis; phosphatidylethanolamine from CDP-diacylglycerol: step 2/2.</text>
</comment>
<keyword evidence="12" id="KW-0865">Zymogen</keyword>
<keyword evidence="8 12" id="KW-0594">Phospholipid biosynthesis</keyword>
<dbReference type="UniPathway" id="UPA00558">
    <property type="reaction ID" value="UER00616"/>
</dbReference>
<feature type="topological domain" description="Mitochondrial intermembrane" evidence="12">
    <location>
        <begin position="18"/>
        <end position="397"/>
    </location>
</feature>
<keyword evidence="12" id="KW-0999">Mitochondrion inner membrane</keyword>
<evidence type="ECO:0000256" key="3">
    <source>
        <dbReference type="ARBA" id="ARBA00022692"/>
    </source>
</evidence>
<protein>
    <recommendedName>
        <fullName evidence="12">Phosphatidylserine decarboxylase proenzyme 1, mitochondrial</fullName>
        <ecNumber evidence="12">4.1.1.65</ecNumber>
    </recommendedName>
    <component>
        <recommendedName>
            <fullName evidence="12">Phosphatidylserine decarboxylase 1 beta chain</fullName>
        </recommendedName>
    </component>
    <component>
        <recommendedName>
            <fullName evidence="12">Phosphatidylserine decarboxylase 1 alpha chain</fullName>
        </recommendedName>
    </component>
</protein>
<dbReference type="NCBIfam" id="TIGR00163">
    <property type="entry name" value="PS_decarb"/>
    <property type="match status" value="1"/>
</dbReference>
<comment type="subunit">
    <text evidence="12">Heterodimer of a large membrane-associated beta subunit and a small pyruvoyl-containing alpha subunit.</text>
</comment>
<feature type="active site" description="Charge relay system; for autoendoproteolytic cleavage activity" evidence="12">
    <location>
        <position position="363"/>
    </location>
</feature>
<dbReference type="InterPro" id="IPR033661">
    <property type="entry name" value="PSD_type1_euk"/>
</dbReference>
<feature type="modified residue" description="Pyruvic acid (Ser); by autocatalysis" evidence="12">
    <location>
        <position position="363"/>
    </location>
</feature>
<keyword evidence="5 12" id="KW-1133">Transmembrane helix</keyword>
<reference evidence="14" key="2">
    <citation type="submission" date="2018-04" db="EMBL/GenBank/DDBJ databases">
        <title>Leveraging single-cell genomics to expand the Fungal Tree of Life.</title>
        <authorList>
            <consortium name="DOE Joint Genome Institute"/>
            <person name="Ahrendt S.R."/>
            <person name="Quandt C.A."/>
            <person name="Ciobanu D."/>
            <person name="Clum A."/>
            <person name="Salamov A."/>
            <person name="Andreopoulos B."/>
            <person name="Cheng J.-F."/>
            <person name="Woyke T."/>
            <person name="Pelin A."/>
            <person name="Henrissat B."/>
            <person name="Benny G.L."/>
            <person name="Smith M.E."/>
            <person name="James T.Y."/>
            <person name="Grigoriev I.V."/>
        </authorList>
    </citation>
    <scope>NUCLEOTIDE SEQUENCE</scope>
    <source>
        <strain evidence="14">ATCC 52028</strain>
    </source>
</reference>
<comment type="pathway">
    <text evidence="1">Lipid metabolism.</text>
</comment>
<dbReference type="AlphaFoldDB" id="A0A4P9X7F3"/>
<dbReference type="InterPro" id="IPR033177">
    <property type="entry name" value="PSD-B"/>
</dbReference>
<dbReference type="STRING" id="1555241.A0A4P9X7F3"/>
<dbReference type="HAMAP" id="MF_03208">
    <property type="entry name" value="PS_decarb_PSD_B_type1_euk"/>
    <property type="match status" value="1"/>
</dbReference>
<feature type="active site" description="Charge relay system; for autoendoproteolytic cleavage activity" evidence="12">
    <location>
        <position position="104"/>
    </location>
</feature>
<evidence type="ECO:0000313" key="13">
    <source>
        <dbReference type="EMBL" id="RKO97137.1"/>
    </source>
</evidence>